<keyword evidence="3" id="KW-1185">Reference proteome</keyword>
<accession>A0ABN7V7K7</accession>
<feature type="region of interest" description="Disordered" evidence="1">
    <location>
        <begin position="1"/>
        <end position="47"/>
    </location>
</feature>
<dbReference type="EMBL" id="CAJVQB010009747">
    <property type="protein sequence ID" value="CAG8733258.1"/>
    <property type="molecule type" value="Genomic_DNA"/>
</dbReference>
<comment type="caution">
    <text evidence="2">The sequence shown here is derived from an EMBL/GenBank/DDBJ whole genome shotgun (WGS) entry which is preliminary data.</text>
</comment>
<dbReference type="Proteomes" id="UP000789901">
    <property type="component" value="Unassembled WGS sequence"/>
</dbReference>
<sequence>MSIAQYRDVDQDLSDAKDNASDDDSASLNQSKQEMQITSCESGLSENCNSPVWPCFNKKTEGKLARNLNIHNIVVLKQEKKLLNSNPYPKIEQQEQTDLVVRWIICDLQPFRVVEREEW</sequence>
<evidence type="ECO:0000313" key="2">
    <source>
        <dbReference type="EMBL" id="CAG8733258.1"/>
    </source>
</evidence>
<reference evidence="2 3" key="1">
    <citation type="submission" date="2021-06" db="EMBL/GenBank/DDBJ databases">
        <authorList>
            <person name="Kallberg Y."/>
            <person name="Tangrot J."/>
            <person name="Rosling A."/>
        </authorList>
    </citation>
    <scope>NUCLEOTIDE SEQUENCE [LARGE SCALE GENOMIC DNA]</scope>
    <source>
        <strain evidence="2 3">120-4 pot B 10/14</strain>
    </source>
</reference>
<feature type="compositionally biased region" description="Polar residues" evidence="1">
    <location>
        <begin position="30"/>
        <end position="47"/>
    </location>
</feature>
<name>A0ABN7V7K7_GIGMA</name>
<proteinExistence type="predicted"/>
<gene>
    <name evidence="2" type="ORF">GMARGA_LOCUS14600</name>
</gene>
<feature type="compositionally biased region" description="Basic and acidic residues" evidence="1">
    <location>
        <begin position="7"/>
        <end position="20"/>
    </location>
</feature>
<evidence type="ECO:0000313" key="3">
    <source>
        <dbReference type="Proteomes" id="UP000789901"/>
    </source>
</evidence>
<protein>
    <submittedName>
        <fullName evidence="2">12583_t:CDS:1</fullName>
    </submittedName>
</protein>
<evidence type="ECO:0000256" key="1">
    <source>
        <dbReference type="SAM" id="MobiDB-lite"/>
    </source>
</evidence>
<organism evidence="2 3">
    <name type="scientific">Gigaspora margarita</name>
    <dbReference type="NCBI Taxonomy" id="4874"/>
    <lineage>
        <taxon>Eukaryota</taxon>
        <taxon>Fungi</taxon>
        <taxon>Fungi incertae sedis</taxon>
        <taxon>Mucoromycota</taxon>
        <taxon>Glomeromycotina</taxon>
        <taxon>Glomeromycetes</taxon>
        <taxon>Diversisporales</taxon>
        <taxon>Gigasporaceae</taxon>
        <taxon>Gigaspora</taxon>
    </lineage>
</organism>